<dbReference type="SUPFAM" id="SSF48179">
    <property type="entry name" value="6-phosphogluconate dehydrogenase C-terminal domain-like"/>
    <property type="match status" value="1"/>
</dbReference>
<gene>
    <name evidence="7" type="ORF">GCM10009676_39020</name>
</gene>
<dbReference type="EMBL" id="BAAALN010000016">
    <property type="protein sequence ID" value="GAA1248846.1"/>
    <property type="molecule type" value="Genomic_DNA"/>
</dbReference>
<evidence type="ECO:0000313" key="8">
    <source>
        <dbReference type="Proteomes" id="UP001500653"/>
    </source>
</evidence>
<evidence type="ECO:0000256" key="3">
    <source>
        <dbReference type="ARBA" id="ARBA00023027"/>
    </source>
</evidence>
<keyword evidence="2" id="KW-0560">Oxidoreductase</keyword>
<dbReference type="Pfam" id="PF14833">
    <property type="entry name" value="NAD_binding_11"/>
    <property type="match status" value="1"/>
</dbReference>
<accession>A0ABN1WFJ7</accession>
<dbReference type="InterPro" id="IPR008927">
    <property type="entry name" value="6-PGluconate_DH-like_C_sf"/>
</dbReference>
<evidence type="ECO:0000256" key="1">
    <source>
        <dbReference type="ARBA" id="ARBA00009080"/>
    </source>
</evidence>
<sequence>MTPNGMPVGVIGLGGMGTAYARRLLGRGFPVLGFDIAEGARERLHAAGGIVARNGSEVASQCEVVLTAVDTVTAFDSVVDEILSSRGTGWVIDTNTVSRRQKERVRQALARVGWSMLDCTVSGSPAMVLNDTYSFFVSGGVDSTCCVGRVIDCLASKVFDLGEFGNASTMKLIINHLLMVHNAAAAEAMSLGRKAGLPPSLIYDAVTSSGGSSRMFEIRGKAMAEDRHPAGTALELLVDKDGVAIADLARSLRHPAPVFAAAYQAHMIGLAQGWGSLDPSAMSAVYESLSGQRPLGPTAADLDETPAAEETP</sequence>
<dbReference type="SUPFAM" id="SSF51735">
    <property type="entry name" value="NAD(P)-binding Rossmann-fold domains"/>
    <property type="match status" value="1"/>
</dbReference>
<dbReference type="Gene3D" id="1.10.1040.10">
    <property type="entry name" value="N-(1-d-carboxylethyl)-l-norvaline Dehydrogenase, domain 2"/>
    <property type="match status" value="1"/>
</dbReference>
<feature type="region of interest" description="Disordered" evidence="4">
    <location>
        <begin position="288"/>
        <end position="312"/>
    </location>
</feature>
<evidence type="ECO:0000259" key="6">
    <source>
        <dbReference type="Pfam" id="PF14833"/>
    </source>
</evidence>
<dbReference type="PIRSF" id="PIRSF000103">
    <property type="entry name" value="HIBADH"/>
    <property type="match status" value="1"/>
</dbReference>
<dbReference type="InterPro" id="IPR029154">
    <property type="entry name" value="HIBADH-like_NADP-bd"/>
</dbReference>
<dbReference type="Proteomes" id="UP001500653">
    <property type="component" value="Unassembled WGS sequence"/>
</dbReference>
<reference evidence="7 8" key="1">
    <citation type="journal article" date="2019" name="Int. J. Syst. Evol. Microbiol.">
        <title>The Global Catalogue of Microorganisms (GCM) 10K type strain sequencing project: providing services to taxonomists for standard genome sequencing and annotation.</title>
        <authorList>
            <consortium name="The Broad Institute Genomics Platform"/>
            <consortium name="The Broad Institute Genome Sequencing Center for Infectious Disease"/>
            <person name="Wu L."/>
            <person name="Ma J."/>
        </authorList>
    </citation>
    <scope>NUCLEOTIDE SEQUENCE [LARGE SCALE GENOMIC DNA]</scope>
    <source>
        <strain evidence="7 8">JCM 13023</strain>
    </source>
</reference>
<comment type="similarity">
    <text evidence="1">Belongs to the HIBADH-related family.</text>
</comment>
<organism evidence="7 8">
    <name type="scientific">Prauserella halophila</name>
    <dbReference type="NCBI Taxonomy" id="185641"/>
    <lineage>
        <taxon>Bacteria</taxon>
        <taxon>Bacillati</taxon>
        <taxon>Actinomycetota</taxon>
        <taxon>Actinomycetes</taxon>
        <taxon>Pseudonocardiales</taxon>
        <taxon>Pseudonocardiaceae</taxon>
        <taxon>Prauserella</taxon>
    </lineage>
</organism>
<dbReference type="PANTHER" id="PTHR43060">
    <property type="entry name" value="3-HYDROXYISOBUTYRATE DEHYDROGENASE-LIKE 1, MITOCHONDRIAL-RELATED"/>
    <property type="match status" value="1"/>
</dbReference>
<feature type="domain" description="6-phosphogluconate dehydrogenase NADP-binding" evidence="5">
    <location>
        <begin position="8"/>
        <end position="159"/>
    </location>
</feature>
<evidence type="ECO:0000313" key="7">
    <source>
        <dbReference type="EMBL" id="GAA1248846.1"/>
    </source>
</evidence>
<proteinExistence type="inferred from homology"/>
<feature type="domain" description="3-hydroxyisobutyrate dehydrogenase-like NAD-binding" evidence="6">
    <location>
        <begin position="165"/>
        <end position="285"/>
    </location>
</feature>
<dbReference type="InterPro" id="IPR013328">
    <property type="entry name" value="6PGD_dom2"/>
</dbReference>
<dbReference type="Pfam" id="PF03446">
    <property type="entry name" value="NAD_binding_2"/>
    <property type="match status" value="1"/>
</dbReference>
<dbReference type="InterPro" id="IPR015815">
    <property type="entry name" value="HIBADH-related"/>
</dbReference>
<protein>
    <submittedName>
        <fullName evidence="7">NAD-binding protein</fullName>
    </submittedName>
</protein>
<dbReference type="InterPro" id="IPR036291">
    <property type="entry name" value="NAD(P)-bd_dom_sf"/>
</dbReference>
<dbReference type="Gene3D" id="3.40.50.720">
    <property type="entry name" value="NAD(P)-binding Rossmann-like Domain"/>
    <property type="match status" value="1"/>
</dbReference>
<keyword evidence="8" id="KW-1185">Reference proteome</keyword>
<dbReference type="InterPro" id="IPR006115">
    <property type="entry name" value="6PGDH_NADP-bd"/>
</dbReference>
<feature type="compositionally biased region" description="Acidic residues" evidence="4">
    <location>
        <begin position="301"/>
        <end position="312"/>
    </location>
</feature>
<evidence type="ECO:0000256" key="4">
    <source>
        <dbReference type="SAM" id="MobiDB-lite"/>
    </source>
</evidence>
<name>A0ABN1WFJ7_9PSEU</name>
<evidence type="ECO:0000256" key="2">
    <source>
        <dbReference type="ARBA" id="ARBA00023002"/>
    </source>
</evidence>
<keyword evidence="3" id="KW-0520">NAD</keyword>
<comment type="caution">
    <text evidence="7">The sequence shown here is derived from an EMBL/GenBank/DDBJ whole genome shotgun (WGS) entry which is preliminary data.</text>
</comment>
<evidence type="ECO:0000259" key="5">
    <source>
        <dbReference type="Pfam" id="PF03446"/>
    </source>
</evidence>